<evidence type="ECO:0000256" key="1">
    <source>
        <dbReference type="ARBA" id="ARBA00005701"/>
    </source>
</evidence>
<organism evidence="4 5">
    <name type="scientific">Planoprotostelium fungivorum</name>
    <dbReference type="NCBI Taxonomy" id="1890364"/>
    <lineage>
        <taxon>Eukaryota</taxon>
        <taxon>Amoebozoa</taxon>
        <taxon>Evosea</taxon>
        <taxon>Variosea</taxon>
        <taxon>Cavosteliida</taxon>
        <taxon>Cavosteliaceae</taxon>
        <taxon>Planoprotostelium</taxon>
    </lineage>
</organism>
<comment type="similarity">
    <text evidence="1">Belongs to the SDHAF4 family.</text>
</comment>
<protein>
    <recommendedName>
        <fullName evidence="2">Succinate dehydrogenase assembly factor 4, mitochondrial</fullName>
    </recommendedName>
</protein>
<feature type="region of interest" description="Disordered" evidence="3">
    <location>
        <begin position="68"/>
        <end position="122"/>
    </location>
</feature>
<evidence type="ECO:0000256" key="2">
    <source>
        <dbReference type="ARBA" id="ARBA00022170"/>
    </source>
</evidence>
<feature type="compositionally biased region" description="Acidic residues" evidence="3">
    <location>
        <begin position="74"/>
        <end position="83"/>
    </location>
</feature>
<dbReference type="AlphaFoldDB" id="A0A2P6NFP5"/>
<feature type="compositionally biased region" description="Basic and acidic residues" evidence="3">
    <location>
        <begin position="103"/>
        <end position="122"/>
    </location>
</feature>
<dbReference type="Proteomes" id="UP000241769">
    <property type="component" value="Unassembled WGS sequence"/>
</dbReference>
<dbReference type="FunCoup" id="A0A2P6NFP5">
    <property type="interactions" value="37"/>
</dbReference>
<dbReference type="PANTHER" id="PTHR28524">
    <property type="entry name" value="SUCCINATE DEHYDROGENASE ASSEMBLY FACTOR 4, MITOCHONDRIAL"/>
    <property type="match status" value="1"/>
</dbReference>
<name>A0A2P6NFP5_9EUKA</name>
<evidence type="ECO:0000313" key="5">
    <source>
        <dbReference type="Proteomes" id="UP000241769"/>
    </source>
</evidence>
<dbReference type="EMBL" id="MDYQ01000095">
    <property type="protein sequence ID" value="PRP82780.1"/>
    <property type="molecule type" value="Genomic_DNA"/>
</dbReference>
<dbReference type="OrthoDB" id="201362at2759"/>
<comment type="caution">
    <text evidence="4">The sequence shown here is derived from an EMBL/GenBank/DDBJ whole genome shotgun (WGS) entry which is preliminary data.</text>
</comment>
<dbReference type="PANTHER" id="PTHR28524:SF3">
    <property type="entry name" value="SUCCINATE DEHYDROGENASE ASSEMBLY FACTOR 4, MITOCHONDRIAL"/>
    <property type="match status" value="1"/>
</dbReference>
<dbReference type="STRING" id="1890364.A0A2P6NFP5"/>
<dbReference type="InterPro" id="IPR012875">
    <property type="entry name" value="SDHF4"/>
</dbReference>
<dbReference type="InParanoid" id="A0A2P6NFP5"/>
<accession>A0A2P6NFP5</accession>
<evidence type="ECO:0000256" key="3">
    <source>
        <dbReference type="SAM" id="MobiDB-lite"/>
    </source>
</evidence>
<proteinExistence type="inferred from homology"/>
<dbReference type="Pfam" id="PF07896">
    <property type="entry name" value="DUF1674"/>
    <property type="match status" value="1"/>
</dbReference>
<evidence type="ECO:0000313" key="4">
    <source>
        <dbReference type="EMBL" id="PRP82780.1"/>
    </source>
</evidence>
<sequence length="122" mass="14007">MAHSLKTITTSGLNTILRTSRPLVVRTTPTLHPMRLNVVAPMLVRRYSSAEEDAMAKLQRLRQKLDKEQKQLEDEAADSDEQVYLDKPEDYHNPNTGEIGGFKGKEPTRNNDWEHRGRCTDF</sequence>
<keyword evidence="5" id="KW-1185">Reference proteome</keyword>
<gene>
    <name evidence="4" type="ORF">PROFUN_09995</name>
</gene>
<reference evidence="4 5" key="1">
    <citation type="journal article" date="2018" name="Genome Biol. Evol.">
        <title>Multiple Roots of Fruiting Body Formation in Amoebozoa.</title>
        <authorList>
            <person name="Hillmann F."/>
            <person name="Forbes G."/>
            <person name="Novohradska S."/>
            <person name="Ferling I."/>
            <person name="Riege K."/>
            <person name="Groth M."/>
            <person name="Westermann M."/>
            <person name="Marz M."/>
            <person name="Spaller T."/>
            <person name="Winckler T."/>
            <person name="Schaap P."/>
            <person name="Glockner G."/>
        </authorList>
    </citation>
    <scope>NUCLEOTIDE SEQUENCE [LARGE SCALE GENOMIC DNA]</scope>
    <source>
        <strain evidence="4 5">Jena</strain>
    </source>
</reference>